<proteinExistence type="inferred from homology"/>
<dbReference type="PANTHER" id="PTHR36917:SF1">
    <property type="entry name" value="INNER MEMBRANE-SPANNING PROTEIN YCIB"/>
    <property type="match status" value="1"/>
</dbReference>
<evidence type="ECO:0000313" key="6">
    <source>
        <dbReference type="EMBL" id="GHA86900.1"/>
    </source>
</evidence>
<evidence type="ECO:0000256" key="4">
    <source>
        <dbReference type="ARBA" id="ARBA00023136"/>
    </source>
</evidence>
<comment type="subcellular location">
    <subcellularLocation>
        <location evidence="5">Cell inner membrane</location>
        <topology evidence="5">Multi-pass membrane protein</topology>
    </subcellularLocation>
</comment>
<feature type="transmembrane region" description="Helical" evidence="5">
    <location>
        <begin position="148"/>
        <end position="170"/>
    </location>
</feature>
<feature type="transmembrane region" description="Helical" evidence="5">
    <location>
        <begin position="29"/>
        <end position="47"/>
    </location>
</feature>
<comment type="similarity">
    <text evidence="5">Belongs to the YciB family.</text>
</comment>
<dbReference type="InterPro" id="IPR006008">
    <property type="entry name" value="YciB"/>
</dbReference>
<organism evidence="6 7">
    <name type="scientific">Algimonas arctica</name>
    <dbReference type="NCBI Taxonomy" id="1479486"/>
    <lineage>
        <taxon>Bacteria</taxon>
        <taxon>Pseudomonadati</taxon>
        <taxon>Pseudomonadota</taxon>
        <taxon>Alphaproteobacteria</taxon>
        <taxon>Maricaulales</taxon>
        <taxon>Robiginitomaculaceae</taxon>
        <taxon>Algimonas</taxon>
    </lineage>
</organism>
<evidence type="ECO:0000256" key="3">
    <source>
        <dbReference type="ARBA" id="ARBA00022989"/>
    </source>
</evidence>
<keyword evidence="3 5" id="KW-1133">Transmembrane helix</keyword>
<reference evidence="6" key="1">
    <citation type="journal article" date="2014" name="Int. J. Syst. Evol. Microbiol.">
        <title>Complete genome sequence of Corynebacterium casei LMG S-19264T (=DSM 44701T), isolated from a smear-ripened cheese.</title>
        <authorList>
            <consortium name="US DOE Joint Genome Institute (JGI-PGF)"/>
            <person name="Walter F."/>
            <person name="Albersmeier A."/>
            <person name="Kalinowski J."/>
            <person name="Ruckert C."/>
        </authorList>
    </citation>
    <scope>NUCLEOTIDE SEQUENCE</scope>
    <source>
        <strain evidence="6">KCTC 32513</strain>
    </source>
</reference>
<feature type="transmembrane region" description="Helical" evidence="5">
    <location>
        <begin position="54"/>
        <end position="74"/>
    </location>
</feature>
<evidence type="ECO:0000313" key="7">
    <source>
        <dbReference type="Proteomes" id="UP000634004"/>
    </source>
</evidence>
<dbReference type="PANTHER" id="PTHR36917">
    <property type="entry name" value="INTRACELLULAR SEPTATION PROTEIN A-RELATED"/>
    <property type="match status" value="1"/>
</dbReference>
<dbReference type="Pfam" id="PF04279">
    <property type="entry name" value="IspA"/>
    <property type="match status" value="1"/>
</dbReference>
<comment type="caution">
    <text evidence="6">The sequence shown here is derived from an EMBL/GenBank/DDBJ whole genome shotgun (WGS) entry which is preliminary data.</text>
</comment>
<feature type="transmembrane region" description="Helical" evidence="5">
    <location>
        <begin position="112"/>
        <end position="128"/>
    </location>
</feature>
<dbReference type="GO" id="GO:0005886">
    <property type="term" value="C:plasma membrane"/>
    <property type="evidence" value="ECO:0007669"/>
    <property type="project" value="UniProtKB-SubCell"/>
</dbReference>
<dbReference type="EMBL" id="BMZH01000002">
    <property type="protein sequence ID" value="GHA86900.1"/>
    <property type="molecule type" value="Genomic_DNA"/>
</dbReference>
<dbReference type="RefSeq" id="WP_189495590.1">
    <property type="nucleotide sequence ID" value="NZ_BMZH01000002.1"/>
</dbReference>
<dbReference type="AlphaFoldDB" id="A0A8J3CQS8"/>
<accession>A0A8J3CQS8</accession>
<keyword evidence="4 5" id="KW-0472">Membrane</keyword>
<sequence length="221" mass="24340">MSDDLDKVVTAVDAANPAPPPNAVRPNNFWLDFGPLLVFFVAFQWLKRKNPDDAMLWAAGIFAVAAVIALAIGWLRHKRLSGMLIFSTVVIVGFAALALFSGNKTIFYMKPTIMNGLFGVAVIGGVIVKRNVIKLMIGDAFTLPEKVWNILAIRWGLFFFALAIVNEVVWRTTTGDGQTDDFWVNFKVFGFLPLTILFTLSQIPLINRHGGLAGLEKPSDS</sequence>
<feature type="transmembrane region" description="Helical" evidence="5">
    <location>
        <begin position="182"/>
        <end position="203"/>
    </location>
</feature>
<name>A0A8J3CQS8_9PROT</name>
<evidence type="ECO:0000256" key="5">
    <source>
        <dbReference type="HAMAP-Rule" id="MF_00189"/>
    </source>
</evidence>
<dbReference type="Proteomes" id="UP000634004">
    <property type="component" value="Unassembled WGS sequence"/>
</dbReference>
<comment type="function">
    <text evidence="5">Plays a role in cell envelope biogenesis, maintenance of cell envelope integrity and membrane homeostasis.</text>
</comment>
<evidence type="ECO:0000256" key="1">
    <source>
        <dbReference type="ARBA" id="ARBA00022475"/>
    </source>
</evidence>
<reference evidence="6" key="2">
    <citation type="submission" date="2020-09" db="EMBL/GenBank/DDBJ databases">
        <authorList>
            <person name="Sun Q."/>
            <person name="Kim S."/>
        </authorList>
    </citation>
    <scope>NUCLEOTIDE SEQUENCE</scope>
    <source>
        <strain evidence="6">KCTC 32513</strain>
    </source>
</reference>
<keyword evidence="2 5" id="KW-0812">Transmembrane</keyword>
<dbReference type="HAMAP" id="MF_00189">
    <property type="entry name" value="YciB"/>
    <property type="match status" value="1"/>
</dbReference>
<protein>
    <recommendedName>
        <fullName evidence="5">Inner membrane-spanning protein YciB</fullName>
    </recommendedName>
</protein>
<feature type="transmembrane region" description="Helical" evidence="5">
    <location>
        <begin position="80"/>
        <end position="100"/>
    </location>
</feature>
<keyword evidence="5" id="KW-0997">Cell inner membrane</keyword>
<keyword evidence="1 5" id="KW-1003">Cell membrane</keyword>
<evidence type="ECO:0000256" key="2">
    <source>
        <dbReference type="ARBA" id="ARBA00022692"/>
    </source>
</evidence>
<gene>
    <name evidence="5" type="primary">yciB</name>
    <name evidence="6" type="ORF">GCM10009069_07680</name>
</gene>
<keyword evidence="7" id="KW-1185">Reference proteome</keyword>